<dbReference type="RefSeq" id="WP_136399304.1">
    <property type="nucleotide sequence ID" value="NZ_CP036295.1"/>
</dbReference>
<organism evidence="7 8">
    <name type="scientific">Desulfovibrio desulfuricans</name>
    <dbReference type="NCBI Taxonomy" id="876"/>
    <lineage>
        <taxon>Bacteria</taxon>
        <taxon>Pseudomonadati</taxon>
        <taxon>Thermodesulfobacteriota</taxon>
        <taxon>Desulfovibrionia</taxon>
        <taxon>Desulfovibrionales</taxon>
        <taxon>Desulfovibrionaceae</taxon>
        <taxon>Desulfovibrio</taxon>
    </lineage>
</organism>
<dbReference type="InterPro" id="IPR036908">
    <property type="entry name" value="RlpA-like_sf"/>
</dbReference>
<dbReference type="Pfam" id="PF06725">
    <property type="entry name" value="3D"/>
    <property type="match status" value="1"/>
</dbReference>
<dbReference type="AlphaFoldDB" id="A0A4P7UGC7"/>
<dbReference type="GO" id="GO:0008933">
    <property type="term" value="F:peptidoglycan lytic transglycosylase activity"/>
    <property type="evidence" value="ECO:0007669"/>
    <property type="project" value="TreeGrafter"/>
</dbReference>
<dbReference type="SUPFAM" id="SSF50685">
    <property type="entry name" value="Barwin-like endoglucanases"/>
    <property type="match status" value="1"/>
</dbReference>
<sequence length="392" mass="43807">MHETAPCYAFSGHYRNELVQRTGGMLRLLLLLALSMALFACAKQAPPPSVVERNLPPVGFETPEFFVSNLVPAGQDLTSWKDMGPSVRKSLRYVNSKPKDAIAVQRPGLTVTWGDLARTLERLQELLPRLDKEPELLLANFRWAEVTGGINYSGYYEPAVRASRTRKPGYTQAIYGLPPDLNKVIAKRGQYYDRRTIEEKQVLAGKGLELAWAADPVDVFFLEIQGSGRLIFDDGTQAYVNYAGQNGHKYKSSGRIMREKGLLRQGDIFEQREWFKNNPGRVREILNDNPSYVFFKYGMRGPTGAMGYQVDDWLTLATDRGFIPLGSIVAYGVNVPDETRGKLPLRGIGFAQDVGGAIKRNRIDIFCGGDDRANYVASHLDAKGPAWVLLVR</sequence>
<protein>
    <recommendedName>
        <fullName evidence="2">peptidoglycan lytic exotransglycosylase</fullName>
        <ecNumber evidence="2">4.2.2.n1</ecNumber>
    </recommendedName>
    <alternativeName>
        <fullName evidence="5">Murein hydrolase A</fullName>
    </alternativeName>
</protein>
<dbReference type="GO" id="GO:0019867">
    <property type="term" value="C:outer membrane"/>
    <property type="evidence" value="ECO:0007669"/>
    <property type="project" value="InterPro"/>
</dbReference>
<dbReference type="CDD" id="cd14668">
    <property type="entry name" value="mlta_B"/>
    <property type="match status" value="1"/>
</dbReference>
<evidence type="ECO:0000313" key="7">
    <source>
        <dbReference type="EMBL" id="QCC85116.1"/>
    </source>
</evidence>
<dbReference type="Gene3D" id="2.40.40.10">
    <property type="entry name" value="RlpA-like domain"/>
    <property type="match status" value="1"/>
</dbReference>
<reference evidence="7 8" key="1">
    <citation type="submission" date="2019-02" db="EMBL/GenBank/DDBJ databases">
        <title>Complete Genome Sequence of Desulfovibrio desulfuricans IC1, a Sulfonate Utilizing Anaerobe.</title>
        <authorList>
            <person name="Day L.A."/>
            <person name="De Leon K.B."/>
            <person name="Wall J.D."/>
        </authorList>
    </citation>
    <scope>NUCLEOTIDE SEQUENCE [LARGE SCALE GENOMIC DNA]</scope>
    <source>
        <strain evidence="7 8">IC1</strain>
    </source>
</reference>
<dbReference type="Proteomes" id="UP000297065">
    <property type="component" value="Chromosome"/>
</dbReference>
<gene>
    <name evidence="7" type="ORF">DDIC_04315</name>
</gene>
<dbReference type="GO" id="GO:0004553">
    <property type="term" value="F:hydrolase activity, hydrolyzing O-glycosyl compounds"/>
    <property type="evidence" value="ECO:0007669"/>
    <property type="project" value="InterPro"/>
</dbReference>
<dbReference type="EC" id="4.2.2.n1" evidence="2"/>
<dbReference type="OrthoDB" id="9783686at2"/>
<evidence type="ECO:0000256" key="2">
    <source>
        <dbReference type="ARBA" id="ARBA00012587"/>
    </source>
</evidence>
<dbReference type="PANTHER" id="PTHR30124">
    <property type="entry name" value="MEMBRANE-BOUND LYTIC MUREIN TRANSGLYCOSYLASE A"/>
    <property type="match status" value="1"/>
</dbReference>
<dbReference type="PANTHER" id="PTHR30124:SF0">
    <property type="entry name" value="MEMBRANE-BOUND LYTIC MUREIN TRANSGLYCOSYLASE A"/>
    <property type="match status" value="1"/>
</dbReference>
<dbReference type="SMART" id="SM00925">
    <property type="entry name" value="MltA"/>
    <property type="match status" value="1"/>
</dbReference>
<evidence type="ECO:0000313" key="8">
    <source>
        <dbReference type="Proteomes" id="UP000297065"/>
    </source>
</evidence>
<evidence type="ECO:0000256" key="4">
    <source>
        <dbReference type="ARBA" id="ARBA00023316"/>
    </source>
</evidence>
<evidence type="ECO:0000256" key="1">
    <source>
        <dbReference type="ARBA" id="ARBA00001420"/>
    </source>
</evidence>
<dbReference type="GO" id="GO:0071555">
    <property type="term" value="P:cell wall organization"/>
    <property type="evidence" value="ECO:0007669"/>
    <property type="project" value="UniProtKB-KW"/>
</dbReference>
<comment type="catalytic activity">
    <reaction evidence="1">
        <text>Exolytic cleavage of the (1-&gt;4)-beta-glycosidic linkage between N-acetylmuramic acid (MurNAc) and N-acetylglucosamine (GlcNAc) residues in peptidoglycan, from either the reducing or the non-reducing ends of the peptidoglycan chains, with concomitant formation of a 1,6-anhydrobond in the MurNAc residue.</text>
        <dbReference type="EC" id="4.2.2.n1"/>
    </reaction>
</comment>
<dbReference type="GO" id="GO:0009254">
    <property type="term" value="P:peptidoglycan turnover"/>
    <property type="evidence" value="ECO:0007669"/>
    <property type="project" value="InterPro"/>
</dbReference>
<dbReference type="InterPro" id="IPR005300">
    <property type="entry name" value="MltA_B"/>
</dbReference>
<dbReference type="InterPro" id="IPR010611">
    <property type="entry name" value="3D_dom"/>
</dbReference>
<dbReference type="Gene3D" id="2.40.240.50">
    <property type="entry name" value="Barwin-like endoglucanases"/>
    <property type="match status" value="1"/>
</dbReference>
<dbReference type="GO" id="GO:0009253">
    <property type="term" value="P:peptidoglycan catabolic process"/>
    <property type="evidence" value="ECO:0007669"/>
    <property type="project" value="TreeGrafter"/>
</dbReference>
<evidence type="ECO:0000256" key="3">
    <source>
        <dbReference type="ARBA" id="ARBA00023239"/>
    </source>
</evidence>
<feature type="domain" description="Lytic transglycosylase MltA" evidence="6">
    <location>
        <begin position="159"/>
        <end position="296"/>
    </location>
</feature>
<keyword evidence="3" id="KW-0456">Lyase</keyword>
<dbReference type="EMBL" id="CP036295">
    <property type="protein sequence ID" value="QCC85116.1"/>
    <property type="molecule type" value="Genomic_DNA"/>
</dbReference>
<dbReference type="Pfam" id="PF03562">
    <property type="entry name" value="MltA"/>
    <property type="match status" value="1"/>
</dbReference>
<name>A0A4P7UGC7_DESDE</name>
<evidence type="ECO:0000259" key="6">
    <source>
        <dbReference type="SMART" id="SM00925"/>
    </source>
</evidence>
<dbReference type="PIRSF" id="PIRSF019422">
    <property type="entry name" value="MltA"/>
    <property type="match status" value="1"/>
</dbReference>
<dbReference type="CDD" id="cd22785">
    <property type="entry name" value="DPBB_MltA-like"/>
    <property type="match status" value="1"/>
</dbReference>
<dbReference type="InterPro" id="IPR026044">
    <property type="entry name" value="MltA"/>
</dbReference>
<accession>A0A4P7UGC7</accession>
<evidence type="ECO:0000256" key="5">
    <source>
        <dbReference type="ARBA" id="ARBA00030918"/>
    </source>
</evidence>
<proteinExistence type="predicted"/>
<keyword evidence="4" id="KW-0961">Cell wall biogenesis/degradation</keyword>